<proteinExistence type="predicted"/>
<name>A0A1M4TJ32_9BACE</name>
<sequence>MKDSSKSKEEVAEIIKRIMKKLEKHEITIEEAKRLSKKAKEEIDKNVDELESLISKAIDAYKKECDERMNEFDEPCKNATIIGQKYVHLYNKERLLAKYDMFSDEVILS</sequence>
<feature type="coiled-coil region" evidence="1">
    <location>
        <begin position="15"/>
        <end position="60"/>
    </location>
</feature>
<protein>
    <submittedName>
        <fullName evidence="2">Uncharacterized protein</fullName>
    </submittedName>
</protein>
<dbReference type="AlphaFoldDB" id="A0A1M4TJ32"/>
<gene>
    <name evidence="2" type="ORF">SAMN05444405_101377</name>
</gene>
<reference evidence="2 3" key="1">
    <citation type="submission" date="2016-11" db="EMBL/GenBank/DDBJ databases">
        <authorList>
            <person name="Jaros S."/>
            <person name="Januszkiewicz K."/>
            <person name="Wedrychowicz H."/>
        </authorList>
    </citation>
    <scope>NUCLEOTIDE SEQUENCE [LARGE SCALE GENOMIC DNA]</scope>
    <source>
        <strain evidence="2 3">DSM 26991</strain>
    </source>
</reference>
<dbReference type="RefSeq" id="WP_073398796.1">
    <property type="nucleotide sequence ID" value="NZ_FQTV01000001.1"/>
</dbReference>
<evidence type="ECO:0000313" key="3">
    <source>
        <dbReference type="Proteomes" id="UP000184509"/>
    </source>
</evidence>
<evidence type="ECO:0000313" key="2">
    <source>
        <dbReference type="EMBL" id="SHE44334.1"/>
    </source>
</evidence>
<organism evidence="2 3">
    <name type="scientific">Bacteroides luti</name>
    <dbReference type="NCBI Taxonomy" id="1297750"/>
    <lineage>
        <taxon>Bacteria</taxon>
        <taxon>Pseudomonadati</taxon>
        <taxon>Bacteroidota</taxon>
        <taxon>Bacteroidia</taxon>
        <taxon>Bacteroidales</taxon>
        <taxon>Bacteroidaceae</taxon>
        <taxon>Bacteroides</taxon>
    </lineage>
</organism>
<keyword evidence="1" id="KW-0175">Coiled coil</keyword>
<dbReference type="EMBL" id="FQTV01000001">
    <property type="protein sequence ID" value="SHE44334.1"/>
    <property type="molecule type" value="Genomic_DNA"/>
</dbReference>
<accession>A0A1M4TJ32</accession>
<keyword evidence="3" id="KW-1185">Reference proteome</keyword>
<evidence type="ECO:0000256" key="1">
    <source>
        <dbReference type="SAM" id="Coils"/>
    </source>
</evidence>
<dbReference type="STRING" id="1297750.SAMN05444405_101377"/>
<dbReference type="Proteomes" id="UP000184509">
    <property type="component" value="Unassembled WGS sequence"/>
</dbReference>